<dbReference type="AlphaFoldDB" id="A0A947GKZ4"/>
<feature type="repeat" description="WD" evidence="3">
    <location>
        <begin position="972"/>
        <end position="1013"/>
    </location>
</feature>
<dbReference type="InterPro" id="IPR002182">
    <property type="entry name" value="NB-ARC"/>
</dbReference>
<feature type="repeat" description="WD" evidence="3">
    <location>
        <begin position="1014"/>
        <end position="1055"/>
    </location>
</feature>
<dbReference type="Proteomes" id="UP000717364">
    <property type="component" value="Unassembled WGS sequence"/>
</dbReference>
<dbReference type="PANTHER" id="PTHR22847">
    <property type="entry name" value="WD40 REPEAT PROTEIN"/>
    <property type="match status" value="1"/>
</dbReference>
<dbReference type="PROSITE" id="PS00678">
    <property type="entry name" value="WD_REPEATS_1"/>
    <property type="match status" value="11"/>
</dbReference>
<dbReference type="InterPro" id="IPR020472">
    <property type="entry name" value="WD40_PAC1"/>
</dbReference>
<dbReference type="Pfam" id="PF00400">
    <property type="entry name" value="WD40"/>
    <property type="match status" value="13"/>
</dbReference>
<keyword evidence="1 3" id="KW-0853">WD repeat</keyword>
<dbReference type="SMART" id="SM00320">
    <property type="entry name" value="WD40"/>
    <property type="match status" value="14"/>
</dbReference>
<feature type="repeat" description="WD" evidence="3">
    <location>
        <begin position="808"/>
        <end position="840"/>
    </location>
</feature>
<feature type="repeat" description="WD" evidence="3">
    <location>
        <begin position="930"/>
        <end position="971"/>
    </location>
</feature>
<dbReference type="InterPro" id="IPR015943">
    <property type="entry name" value="WD40/YVTN_repeat-like_dom_sf"/>
</dbReference>
<evidence type="ECO:0000256" key="1">
    <source>
        <dbReference type="ARBA" id="ARBA00022574"/>
    </source>
</evidence>
<feature type="domain" description="Effector-associated" evidence="5">
    <location>
        <begin position="7"/>
        <end position="135"/>
    </location>
</feature>
<name>A0A947GKZ4_9CYAN</name>
<feature type="repeat" description="WD" evidence="3">
    <location>
        <begin position="1098"/>
        <end position="1143"/>
    </location>
</feature>
<feature type="repeat" description="WD" evidence="3">
    <location>
        <begin position="841"/>
        <end position="882"/>
    </location>
</feature>
<evidence type="ECO:0000313" key="6">
    <source>
        <dbReference type="EMBL" id="MBT9317949.1"/>
    </source>
</evidence>
<feature type="repeat" description="WD" evidence="3">
    <location>
        <begin position="715"/>
        <end position="756"/>
    </location>
</feature>
<gene>
    <name evidence="6" type="ORF">IXB50_21255</name>
</gene>
<keyword evidence="2" id="KW-0677">Repeat</keyword>
<dbReference type="Gene3D" id="2.130.10.10">
    <property type="entry name" value="YVTN repeat-like/Quinoprotein amine dehydrogenase"/>
    <property type="match status" value="6"/>
</dbReference>
<dbReference type="EMBL" id="JADOES010000067">
    <property type="protein sequence ID" value="MBT9317949.1"/>
    <property type="molecule type" value="Genomic_DNA"/>
</dbReference>
<feature type="repeat" description="WD" evidence="3">
    <location>
        <begin position="757"/>
        <end position="798"/>
    </location>
</feature>
<dbReference type="Pfam" id="PF00931">
    <property type="entry name" value="NB-ARC"/>
    <property type="match status" value="1"/>
</dbReference>
<dbReference type="SUPFAM" id="SSF141571">
    <property type="entry name" value="Pentapeptide repeat-like"/>
    <property type="match status" value="1"/>
</dbReference>
<feature type="domain" description="NB-ARC" evidence="4">
    <location>
        <begin position="189"/>
        <end position="293"/>
    </location>
</feature>
<dbReference type="PROSITE" id="PS50294">
    <property type="entry name" value="WD_REPEATS_REGION"/>
    <property type="match status" value="11"/>
</dbReference>
<reference evidence="6" key="2">
    <citation type="journal article" date="2021" name="Mar. Drugs">
        <title>Genome Reduction and Secondary Metabolism of the Marine Sponge-Associated Cyanobacterium Leptothoe.</title>
        <authorList>
            <person name="Konstantinou D."/>
            <person name="Popin R.V."/>
            <person name="Fewer D.P."/>
            <person name="Sivonen K."/>
            <person name="Gkelis S."/>
        </authorList>
    </citation>
    <scope>NUCLEOTIDE SEQUENCE</scope>
    <source>
        <strain evidence="6">TAU-MAC 1115</strain>
    </source>
</reference>
<comment type="caution">
    <text evidence="6">The sequence shown here is derived from an EMBL/GenBank/DDBJ whole genome shotgun (WGS) entry which is preliminary data.</text>
</comment>
<evidence type="ECO:0000256" key="3">
    <source>
        <dbReference type="PROSITE-ProRule" id="PRU00221"/>
    </source>
</evidence>
<accession>A0A947GKZ4</accession>
<dbReference type="RefSeq" id="WP_215611008.1">
    <property type="nucleotide sequence ID" value="NZ_JADOES010000067.1"/>
</dbReference>
<proteinExistence type="predicted"/>
<feature type="repeat" description="WD" evidence="3">
    <location>
        <begin position="1186"/>
        <end position="1227"/>
    </location>
</feature>
<dbReference type="Gene3D" id="3.40.50.300">
    <property type="entry name" value="P-loop containing nucleotide triphosphate hydrolases"/>
    <property type="match status" value="1"/>
</dbReference>
<dbReference type="Pfam" id="PF19959">
    <property type="entry name" value="EAD4"/>
    <property type="match status" value="1"/>
</dbReference>
<evidence type="ECO:0000256" key="2">
    <source>
        <dbReference type="ARBA" id="ARBA00022737"/>
    </source>
</evidence>
<feature type="repeat" description="WD" evidence="3">
    <location>
        <begin position="673"/>
        <end position="714"/>
    </location>
</feature>
<dbReference type="PRINTS" id="PR00364">
    <property type="entry name" value="DISEASERSIST"/>
</dbReference>
<reference evidence="6" key="1">
    <citation type="submission" date="2020-11" db="EMBL/GenBank/DDBJ databases">
        <authorList>
            <person name="Konstantinou D."/>
            <person name="Gkelis S."/>
            <person name="Popin R."/>
            <person name="Fewer D."/>
            <person name="Sivonen K."/>
        </authorList>
    </citation>
    <scope>NUCLEOTIDE SEQUENCE</scope>
    <source>
        <strain evidence="6">TAU-MAC 1115</strain>
    </source>
</reference>
<dbReference type="InterPro" id="IPR027417">
    <property type="entry name" value="P-loop_NTPase"/>
</dbReference>
<dbReference type="SUPFAM" id="SSF52540">
    <property type="entry name" value="P-loop containing nucleoside triphosphate hydrolases"/>
    <property type="match status" value="1"/>
</dbReference>
<evidence type="ECO:0000259" key="5">
    <source>
        <dbReference type="Pfam" id="PF19959"/>
    </source>
</evidence>
<dbReference type="GO" id="GO:0043531">
    <property type="term" value="F:ADP binding"/>
    <property type="evidence" value="ECO:0007669"/>
    <property type="project" value="InterPro"/>
</dbReference>
<dbReference type="PROSITE" id="PS50082">
    <property type="entry name" value="WD_REPEATS_2"/>
    <property type="match status" value="13"/>
</dbReference>
<feature type="repeat" description="WD" evidence="3">
    <location>
        <begin position="1056"/>
        <end position="1097"/>
    </location>
</feature>
<dbReference type="PRINTS" id="PR00320">
    <property type="entry name" value="GPROTEINBRPT"/>
</dbReference>
<dbReference type="InterPro" id="IPR036322">
    <property type="entry name" value="WD40_repeat_dom_sf"/>
</dbReference>
<dbReference type="InterPro" id="IPR019775">
    <property type="entry name" value="WD40_repeat_CS"/>
</dbReference>
<keyword evidence="7" id="KW-1185">Reference proteome</keyword>
<protein>
    <submittedName>
        <fullName evidence="6">AAA family ATPase</fullName>
    </submittedName>
</protein>
<dbReference type="CDD" id="cd00200">
    <property type="entry name" value="WD40"/>
    <property type="match status" value="2"/>
</dbReference>
<feature type="repeat" description="WD" evidence="3">
    <location>
        <begin position="1144"/>
        <end position="1185"/>
    </location>
</feature>
<feature type="repeat" description="WD" evidence="3">
    <location>
        <begin position="883"/>
        <end position="929"/>
    </location>
</feature>
<dbReference type="PANTHER" id="PTHR22847:SF637">
    <property type="entry name" value="WD REPEAT DOMAIN 5B"/>
    <property type="match status" value="1"/>
</dbReference>
<evidence type="ECO:0000259" key="4">
    <source>
        <dbReference type="Pfam" id="PF00931"/>
    </source>
</evidence>
<sequence>MARISYGPQVQRRTKLLLTALLAYANDDLGDCDRASDDLSVRIAPNLKINWQTNRQLVVRTKVRFLQELTAVVQDTLSTDQIKEALKRLEDFLEILEDNRPSSQGSDVWHFTLKLWHDRKDVTANLKRFDQEWQQRRSSGFSPPSTNVSTQVDLEALPKDASPEKQPIQSQDWGDALDVYTFYGRRQELKILSHWLVENQCRLVLLLGMGGIGKTALAAKLAQQIQAEFDYLIWRSLRNAPPIQELLTELLTFLSNQQTTDLSDSDLPDSIDGKLAQMGQYLQSARCLIVLDNLEPILSNDDSTGAYRAGYEGYGQLLRWVGETQHQSCLLLTSREKPRGLGAKETKEGPIRSLQLSGLENTSAQALLREKDCSISADEGQALVQSYGGNPLALKIVATTIQELFGGETARFLDQGMTVFGDIEDLLEQQFGRLSFLEQQVMTWLALRREWSTISELQQDLYPPVLLPDLLAVLEALQRRSLIEKQVATFTQQPVVMEYVTGCFIAQVCEEIQAGRIDSLNCYALSQAQAKDYIREAQARLVLRPVIERLLGLLGPASVVKGYLDRLLQALKLSPLRSPGYGAGNVLNLLHQLDIDLSGYDFSNLVLWQVCFPEMTLPRVNLTGADLSRSVFTQTTGVMMSAAFSPDGLQLATGIGHDIVLWQLADGKQLTLMVGHSSWVVSVAFSPDGQHLVSGSHDQQVRLWDVATGQCVKTLVGHTSRVESVAFSPDGRWLASASNDQTIRIWEVARNRCCHVLAGHCDRILQICFTPNSQTLVSGSHDQTVRLWDLTTGEEIQRLETAINWKLAMALSPDGQRLATGSDGKVVKIWELATGNCLLTLPNYHSHVWSVDFSPDGRWLATGGDDRTVRLWDAQTGECLRTLQVHTHLVWLVAFSPVVSPGNAQTLISISDDRTLKVWDVASGQCLRTLRVYSHRIEAVAFSPDGQTLVSGGEDWRLRLWDMATEQCLKTLQGHDNVVSAVAYSPNGETLVSGSHDQTIKLWDVQTGRCLRTFWGHQGWVHNVVFHPDGTQVVSGGYDHTIKLWDARSGECLQTFEGHIHRVKTVALNGQGTMLASGSDDQTVKLWEMETGVCVQTLQEHTDWVVSVAFQPSTEGGASGVLASAGDQTVRLWDIDTGKCEQVLMGHQGRVRWVAWSPDGQWLTSCGTDRTLRLWDVSSGECLWGVEHPSPEVWAVAFSPDGETIASVGQDETIRLWRASNGDFARGFTIQRPYEGMDITGVVGLTMAQRSTLKALGAVESE</sequence>
<dbReference type="InterPro" id="IPR001680">
    <property type="entry name" value="WD40_rpt"/>
</dbReference>
<evidence type="ECO:0000313" key="7">
    <source>
        <dbReference type="Proteomes" id="UP000717364"/>
    </source>
</evidence>
<organism evidence="6 7">
    <name type="scientific">Leptothoe spongobia TAU-MAC 1115</name>
    <dbReference type="NCBI Taxonomy" id="1967444"/>
    <lineage>
        <taxon>Bacteria</taxon>
        <taxon>Bacillati</taxon>
        <taxon>Cyanobacteriota</taxon>
        <taxon>Cyanophyceae</taxon>
        <taxon>Nodosilineales</taxon>
        <taxon>Cymatolegaceae</taxon>
        <taxon>Leptothoe</taxon>
        <taxon>Leptothoe spongobia</taxon>
    </lineage>
</organism>
<dbReference type="SUPFAM" id="SSF50978">
    <property type="entry name" value="WD40 repeat-like"/>
    <property type="match status" value="2"/>
</dbReference>
<dbReference type="InterPro" id="IPR045434">
    <property type="entry name" value="EAD4"/>
</dbReference>